<dbReference type="OrthoDB" id="6431883at2759"/>
<evidence type="ECO:0000313" key="1">
    <source>
        <dbReference type="EMBL" id="KFM67438.1"/>
    </source>
</evidence>
<keyword evidence="2" id="KW-1185">Reference proteome</keyword>
<name>A0A087TQP9_STEMI</name>
<dbReference type="STRING" id="407821.A0A087TQP9"/>
<organism evidence="1 2">
    <name type="scientific">Stegodyphus mimosarum</name>
    <name type="common">African social velvet spider</name>
    <dbReference type="NCBI Taxonomy" id="407821"/>
    <lineage>
        <taxon>Eukaryota</taxon>
        <taxon>Metazoa</taxon>
        <taxon>Ecdysozoa</taxon>
        <taxon>Arthropoda</taxon>
        <taxon>Chelicerata</taxon>
        <taxon>Arachnida</taxon>
        <taxon>Araneae</taxon>
        <taxon>Araneomorphae</taxon>
        <taxon>Entelegynae</taxon>
        <taxon>Eresoidea</taxon>
        <taxon>Eresidae</taxon>
        <taxon>Stegodyphus</taxon>
    </lineage>
</organism>
<reference evidence="1 2" key="1">
    <citation type="submission" date="2013-11" db="EMBL/GenBank/DDBJ databases">
        <title>Genome sequencing of Stegodyphus mimosarum.</title>
        <authorList>
            <person name="Bechsgaard J."/>
        </authorList>
    </citation>
    <scope>NUCLEOTIDE SEQUENCE [LARGE SCALE GENOMIC DNA]</scope>
</reference>
<sequence>MCCCLYCYNMKHVSRSHLSDMAAKKREKKMEDENRELTDMFVFIQNSNGILTCLICQEKLAHNKKSILERHFKHSHLAVNVPQVM</sequence>
<evidence type="ECO:0008006" key="3">
    <source>
        <dbReference type="Google" id="ProtNLM"/>
    </source>
</evidence>
<dbReference type="AlphaFoldDB" id="A0A087TQP9"/>
<dbReference type="Proteomes" id="UP000054359">
    <property type="component" value="Unassembled WGS sequence"/>
</dbReference>
<feature type="non-terminal residue" evidence="1">
    <location>
        <position position="85"/>
    </location>
</feature>
<evidence type="ECO:0000313" key="2">
    <source>
        <dbReference type="Proteomes" id="UP000054359"/>
    </source>
</evidence>
<dbReference type="EMBL" id="KK116326">
    <property type="protein sequence ID" value="KFM67438.1"/>
    <property type="molecule type" value="Genomic_DNA"/>
</dbReference>
<gene>
    <name evidence="1" type="ORF">X975_00768</name>
</gene>
<proteinExistence type="predicted"/>
<protein>
    <recommendedName>
        <fullName evidence="3">SPIN-DOC-like zinc-finger domain-containing protein</fullName>
    </recommendedName>
</protein>
<accession>A0A087TQP9</accession>